<evidence type="ECO:0000313" key="2">
    <source>
        <dbReference type="Proteomes" id="UP001197093"/>
    </source>
</evidence>
<dbReference type="EMBL" id="JAHCVI010000004">
    <property type="protein sequence ID" value="KAG7286508.1"/>
    <property type="molecule type" value="Genomic_DNA"/>
</dbReference>
<organism evidence="1 2">
    <name type="scientific">Staphylotrichum longicolle</name>
    <dbReference type="NCBI Taxonomy" id="669026"/>
    <lineage>
        <taxon>Eukaryota</taxon>
        <taxon>Fungi</taxon>
        <taxon>Dikarya</taxon>
        <taxon>Ascomycota</taxon>
        <taxon>Pezizomycotina</taxon>
        <taxon>Sordariomycetes</taxon>
        <taxon>Sordariomycetidae</taxon>
        <taxon>Sordariales</taxon>
        <taxon>Chaetomiaceae</taxon>
        <taxon>Staphylotrichum</taxon>
    </lineage>
</organism>
<reference evidence="1" key="1">
    <citation type="submission" date="2023-02" db="EMBL/GenBank/DDBJ databases">
        <authorList>
            <person name="Palmer J.M."/>
        </authorList>
    </citation>
    <scope>NUCLEOTIDE SEQUENCE</scope>
    <source>
        <strain evidence="1">FW57</strain>
    </source>
</reference>
<proteinExistence type="predicted"/>
<accession>A0AAD4EWB8</accession>
<name>A0AAD4EWB8_9PEZI</name>
<protein>
    <submittedName>
        <fullName evidence="1">Uncharacterized protein</fullName>
    </submittedName>
</protein>
<keyword evidence="2" id="KW-1185">Reference proteome</keyword>
<sequence length="211" mass="22922">MQRHVQPFTEVRVPPQHAICKLSPTIRSAAVLLFAAFTGSAISAPSQPAQIGGYVVPDLGDGIFTASFGEHGLVNVTRVADLPLDVVQSVSARDGLAPRALPVSRSGCYKPSANRNDWEIAQASFKTMCDQGVRIPPNSIRYATRGSHVAFGCSWGQENPCSSGEYDQFTTYIYGVCGWYVGGYVDMDSWSKQYGMEQRGEPVCGFTINWS</sequence>
<dbReference type="AlphaFoldDB" id="A0AAD4EWB8"/>
<comment type="caution">
    <text evidence="1">The sequence shown here is derived from an EMBL/GenBank/DDBJ whole genome shotgun (WGS) entry which is preliminary data.</text>
</comment>
<evidence type="ECO:0000313" key="1">
    <source>
        <dbReference type="EMBL" id="KAG7286508.1"/>
    </source>
</evidence>
<gene>
    <name evidence="1" type="ORF">NEMBOFW57_008819</name>
</gene>
<dbReference type="Proteomes" id="UP001197093">
    <property type="component" value="Unassembled WGS sequence"/>
</dbReference>